<comment type="caution">
    <text evidence="3">The sequence shown here is derived from an EMBL/GenBank/DDBJ whole genome shotgun (WGS) entry which is preliminary data.</text>
</comment>
<feature type="active site" description="Tele-phosphohistidine intermediate" evidence="1">
    <location>
        <position position="8"/>
    </location>
</feature>
<dbReference type="GO" id="GO:0005737">
    <property type="term" value="C:cytoplasm"/>
    <property type="evidence" value="ECO:0007669"/>
    <property type="project" value="TreeGrafter"/>
</dbReference>
<dbReference type="PANTHER" id="PTHR48100:SF1">
    <property type="entry name" value="HISTIDINE PHOSPHATASE FAMILY PROTEIN-RELATED"/>
    <property type="match status" value="1"/>
</dbReference>
<dbReference type="CDD" id="cd07067">
    <property type="entry name" value="HP_PGM_like"/>
    <property type="match status" value="1"/>
</dbReference>
<dbReference type="GO" id="GO:0016791">
    <property type="term" value="F:phosphatase activity"/>
    <property type="evidence" value="ECO:0007669"/>
    <property type="project" value="TreeGrafter"/>
</dbReference>
<dbReference type="Proteomes" id="UP000231183">
    <property type="component" value="Unassembled WGS sequence"/>
</dbReference>
<organism evidence="3 4">
    <name type="scientific">Candidatus Magasanikbacteria bacterium CG10_big_fil_rev_8_21_14_0_10_40_10</name>
    <dbReference type="NCBI Taxonomy" id="1974648"/>
    <lineage>
        <taxon>Bacteria</taxon>
        <taxon>Candidatus Magasanikiibacteriota</taxon>
    </lineage>
</organism>
<name>A0A2M6W3N7_9BACT</name>
<reference evidence="4" key="1">
    <citation type="submission" date="2017-09" db="EMBL/GenBank/DDBJ databases">
        <title>Depth-based differentiation of microbial function through sediment-hosted aquifers and enrichment of novel symbionts in the deep terrestrial subsurface.</title>
        <authorList>
            <person name="Probst A.J."/>
            <person name="Ladd B."/>
            <person name="Jarett J.K."/>
            <person name="Geller-Mcgrath D.E."/>
            <person name="Sieber C.M.K."/>
            <person name="Emerson J.B."/>
            <person name="Anantharaman K."/>
            <person name="Thomas B.C."/>
            <person name="Malmstrom R."/>
            <person name="Stieglmeier M."/>
            <person name="Klingl A."/>
            <person name="Woyke T."/>
            <person name="Ryan C.M."/>
            <person name="Banfield J.F."/>
        </authorList>
    </citation>
    <scope>NUCLEOTIDE SEQUENCE [LARGE SCALE GENOMIC DNA]</scope>
</reference>
<protein>
    <recommendedName>
        <fullName evidence="5">Histidine phosphatase family protein</fullName>
    </recommendedName>
</protein>
<dbReference type="InterPro" id="IPR013078">
    <property type="entry name" value="His_Pase_superF_clade-1"/>
</dbReference>
<evidence type="ECO:0000256" key="2">
    <source>
        <dbReference type="PIRSR" id="PIRSR613078-2"/>
    </source>
</evidence>
<dbReference type="AlphaFoldDB" id="A0A2M6W3N7"/>
<evidence type="ECO:0000256" key="1">
    <source>
        <dbReference type="PIRSR" id="PIRSR613078-1"/>
    </source>
</evidence>
<feature type="binding site" evidence="2">
    <location>
        <position position="57"/>
    </location>
    <ligand>
        <name>substrate</name>
    </ligand>
</feature>
<evidence type="ECO:0008006" key="5">
    <source>
        <dbReference type="Google" id="ProtNLM"/>
    </source>
</evidence>
<dbReference type="SMART" id="SM00855">
    <property type="entry name" value="PGAM"/>
    <property type="match status" value="1"/>
</dbReference>
<dbReference type="SUPFAM" id="SSF53254">
    <property type="entry name" value="Phosphoglycerate mutase-like"/>
    <property type="match status" value="1"/>
</dbReference>
<gene>
    <name evidence="3" type="ORF">COU31_03135</name>
</gene>
<dbReference type="PANTHER" id="PTHR48100">
    <property type="entry name" value="BROAD-SPECIFICITY PHOSPHATASE YOR283W-RELATED"/>
    <property type="match status" value="1"/>
</dbReference>
<dbReference type="Pfam" id="PF00300">
    <property type="entry name" value="His_Phos_1"/>
    <property type="match status" value="1"/>
</dbReference>
<feature type="binding site" evidence="2">
    <location>
        <position position="93"/>
    </location>
    <ligand>
        <name>substrate</name>
    </ligand>
</feature>
<evidence type="ECO:0000313" key="3">
    <source>
        <dbReference type="EMBL" id="PIT87397.1"/>
    </source>
</evidence>
<dbReference type="InterPro" id="IPR029033">
    <property type="entry name" value="His_PPase_superfam"/>
</dbReference>
<feature type="binding site" evidence="2">
    <location>
        <begin position="81"/>
        <end position="85"/>
    </location>
    <ligand>
        <name>substrate</name>
    </ligand>
</feature>
<accession>A0A2M6W3N7</accession>
<sequence>MNIYLIRHGESTSDIKNKYDGDYDDHLTESGLQDAKAIAKKLDGKNIEVVFTSPKIRARETSKIISDALGCKTSVVDDLAEQDIYGAYLELGKNQPEEEYRRLGEILVNRDNVVEGSETYKNFKERVIKCFFDITNQPFENIAIVTHGGPIRCIFREILALGELKKIGNGTIIELKKEGSVLSVMNMENAILK</sequence>
<dbReference type="EMBL" id="PFBX01000030">
    <property type="protein sequence ID" value="PIT87397.1"/>
    <property type="molecule type" value="Genomic_DNA"/>
</dbReference>
<dbReference type="Gene3D" id="3.40.50.1240">
    <property type="entry name" value="Phosphoglycerate mutase-like"/>
    <property type="match status" value="1"/>
</dbReference>
<dbReference type="InterPro" id="IPR050275">
    <property type="entry name" value="PGM_Phosphatase"/>
</dbReference>
<feature type="active site" description="Proton donor/acceptor" evidence="1">
    <location>
        <position position="81"/>
    </location>
</feature>
<evidence type="ECO:0000313" key="4">
    <source>
        <dbReference type="Proteomes" id="UP000231183"/>
    </source>
</evidence>
<proteinExistence type="predicted"/>